<evidence type="ECO:0000313" key="2">
    <source>
        <dbReference type="Proteomes" id="UP001172083"/>
    </source>
</evidence>
<dbReference type="RefSeq" id="WP_346756152.1">
    <property type="nucleotide sequence ID" value="NZ_JAUJEB010000001.1"/>
</dbReference>
<proteinExistence type="predicted"/>
<sequence length="302" mass="32951">MQNFTLNQTVLMVLIIMQIKTGTLAQTPVNTYKSSGIEFSIPNGWVARELQGYIIAGSYDEKGVIIITQHQENDIGAIIAEAKSGIQDGISTSLQLTGEIDHFNATTVGGTFAGQLDGYPSKAYIVSMISPYGGGITIMSATNTQSFSNRYKEITTSISQSVRFSRPDHSGAIEEWKALISGCKLSYYNSYNSGGGSGYTTVIKMSLCDQGYFIYNLDDQTVLNGQGNLTGAYSFQNNKGNGSWEVIGRGAEVLLQLNFHDGRVKAFSLSKNDKGHTLLNGERYLRTCNPNDSYAEARPDCW</sequence>
<protein>
    <submittedName>
        <fullName evidence="1">Uncharacterized protein</fullName>
    </submittedName>
</protein>
<keyword evidence="2" id="KW-1185">Reference proteome</keyword>
<dbReference type="Proteomes" id="UP001172083">
    <property type="component" value="Unassembled WGS sequence"/>
</dbReference>
<name>A0ABT8L148_9BACT</name>
<evidence type="ECO:0000313" key="1">
    <source>
        <dbReference type="EMBL" id="MDN5210812.1"/>
    </source>
</evidence>
<reference evidence="1" key="1">
    <citation type="submission" date="2023-06" db="EMBL/GenBank/DDBJ databases">
        <title>Genomic of Agaribacillus aureum.</title>
        <authorList>
            <person name="Wang G."/>
        </authorList>
    </citation>
    <scope>NUCLEOTIDE SEQUENCE</scope>
    <source>
        <strain evidence="1">BMA12</strain>
    </source>
</reference>
<accession>A0ABT8L148</accession>
<comment type="caution">
    <text evidence="1">The sequence shown here is derived from an EMBL/GenBank/DDBJ whole genome shotgun (WGS) entry which is preliminary data.</text>
</comment>
<gene>
    <name evidence="1" type="ORF">QQ020_02095</name>
</gene>
<organism evidence="1 2">
    <name type="scientific">Agaribacillus aureus</name>
    <dbReference type="NCBI Taxonomy" id="3051825"/>
    <lineage>
        <taxon>Bacteria</taxon>
        <taxon>Pseudomonadati</taxon>
        <taxon>Bacteroidota</taxon>
        <taxon>Cytophagia</taxon>
        <taxon>Cytophagales</taxon>
        <taxon>Splendidivirgaceae</taxon>
        <taxon>Agaribacillus</taxon>
    </lineage>
</organism>
<dbReference type="EMBL" id="JAUJEB010000001">
    <property type="protein sequence ID" value="MDN5210812.1"/>
    <property type="molecule type" value="Genomic_DNA"/>
</dbReference>